<dbReference type="CDD" id="cd00653">
    <property type="entry name" value="RNA_pol_B_RPB2"/>
    <property type="match status" value="1"/>
</dbReference>
<dbReference type="Gene3D" id="2.30.150.10">
    <property type="entry name" value="DNA-directed RNA polymerase, beta subunit, external 1 domain"/>
    <property type="match status" value="1"/>
</dbReference>
<evidence type="ECO:0000259" key="10">
    <source>
        <dbReference type="Pfam" id="PF04560"/>
    </source>
</evidence>
<dbReference type="InterPro" id="IPR007120">
    <property type="entry name" value="DNA-dir_RNAP_su2_dom"/>
</dbReference>
<accession>A0A1F6D887</accession>
<dbReference type="Gene3D" id="2.40.270.10">
    <property type="entry name" value="DNA-directed RNA polymerase, subunit 2, domain 6"/>
    <property type="match status" value="2"/>
</dbReference>
<name>A0A1F6D887_9BACT</name>
<dbReference type="Pfam" id="PF04565">
    <property type="entry name" value="RNA_pol_Rpb2_3"/>
    <property type="match status" value="1"/>
</dbReference>
<dbReference type="Pfam" id="PF00562">
    <property type="entry name" value="RNA_pol_Rpb2_6"/>
    <property type="match status" value="1"/>
</dbReference>
<protein>
    <recommendedName>
        <fullName evidence="6 8">DNA-directed RNA polymerase subunit beta</fullName>
        <shortName evidence="6">RNAP subunit beta</shortName>
        <ecNumber evidence="6 8">2.7.7.6</ecNumber>
    </recommendedName>
    <alternativeName>
        <fullName evidence="6">RNA polymerase subunit beta</fullName>
    </alternativeName>
    <alternativeName>
        <fullName evidence="6">Transcriptase subunit beta</fullName>
    </alternativeName>
</protein>
<evidence type="ECO:0000259" key="12">
    <source>
        <dbReference type="Pfam" id="PF04563"/>
    </source>
</evidence>
<dbReference type="InterPro" id="IPR007645">
    <property type="entry name" value="RNA_pol_Rpb2_3"/>
</dbReference>
<reference evidence="15 16" key="1">
    <citation type="journal article" date="2016" name="Nat. Commun.">
        <title>Thousands of microbial genomes shed light on interconnected biogeochemical processes in an aquifer system.</title>
        <authorList>
            <person name="Anantharaman K."/>
            <person name="Brown C.T."/>
            <person name="Hug L.A."/>
            <person name="Sharon I."/>
            <person name="Castelle C.J."/>
            <person name="Probst A.J."/>
            <person name="Thomas B.C."/>
            <person name="Singh A."/>
            <person name="Wilkins M.J."/>
            <person name="Karaoz U."/>
            <person name="Brodie E.L."/>
            <person name="Williams K.H."/>
            <person name="Hubbard S.S."/>
            <person name="Banfield J.F."/>
        </authorList>
    </citation>
    <scope>NUCLEOTIDE SEQUENCE [LARGE SCALE GENOMIC DNA]</scope>
</reference>
<dbReference type="Proteomes" id="UP000177958">
    <property type="component" value="Unassembled WGS sequence"/>
</dbReference>
<dbReference type="Gene3D" id="2.40.50.150">
    <property type="match status" value="1"/>
</dbReference>
<dbReference type="EC" id="2.7.7.6" evidence="6 8"/>
<evidence type="ECO:0000256" key="2">
    <source>
        <dbReference type="ARBA" id="ARBA00022679"/>
    </source>
</evidence>
<evidence type="ECO:0000256" key="7">
    <source>
        <dbReference type="RuleBase" id="RU000434"/>
    </source>
</evidence>
<evidence type="ECO:0000259" key="9">
    <source>
        <dbReference type="Pfam" id="PF00562"/>
    </source>
</evidence>
<dbReference type="InterPro" id="IPR042107">
    <property type="entry name" value="DNA-dir_RNA_pol_bsu_ext_1_sf"/>
</dbReference>
<feature type="domain" description="DNA-directed RNA polymerase beta subunit external 1" evidence="14">
    <location>
        <begin position="464"/>
        <end position="529"/>
    </location>
</feature>
<sequence>MAKTKARPQKYFGQFREPLVKLPSLVDSQIASFRQFVQGGAERVFGEFFPITDHSNKKFGLELVKFNFGELRWDEHYAKKAMRTYETPLSVVVRLKNKTTGTEKEQEIFLADFPWMTAHGSFIINGVERIVVPQLARSYGVFFETVPYKGKSYFAAKIIPSRGVWIELESDPDGGIYVKIDRKRRFPVTSLLRVLGLATEKEIKARFEKSRAASEAMAATLAHDHAQTLEEAYVEIYRRLRDGDIATPDSAREHVQSILSAERYDLSKVGRFHFNRRFGLSTSQKDLSRSTLNADDVARIITHIAESNDTPSALPDDIDHLGFRRVRFVGELLEQRMRVGLSRMKRNIQDRMAMVDPTTTLPIHFVNPRPFQAAVREFFTTDQLSQLMQQYNTLDEIEHLRTLSTLGRGGLTSERAGLEVRDVHSSHYGRVCPIHTPEGKNIGLVLHMSLYARPNEFGIIEAPYAKVEKGHITKEIVYMNALEEEGYSIAHAATRRDDDGRITEKSVEVRKAGKPIVVRREEVDLIEVSTNQLFSVATSLIPFVENDDANRALMGSNMQKQAVPIVIPDAPLVATGVEAAAARDSGRLVISEEAGEVTYADARMIKVKNADGKTKEYPLVNFSRTNGFTTFHQRPAVSVEDAVKKGSVLADTSTSVGGQLAIGQNVRVAFLPWFGANYEDAIVISERLAKEGRFSSIHMEEFVCVVRDTKLGPEVTTHDIPNVSEFKLRNLDEDGIIRIGAEVRSGDILVGKVTPKGETQLTPEERLLHAIFGEKAKDVKDTSLRMEGGKRGRVIGVKVFSRESGDQLESGVIKRVHVEVAQLRTVAVGDKLAGRHGNKGVISRVLPEEDMPFDEEGNPVDIILTPLGVPSRMNLGQILELHLGLAAEALGYQAIVPSFASASEEEIREELKKAGLHESGKRILFDGRTGEAFAQPVAVGMMYMLKLHHMVEDKIHMRSIGPYSLTTQQPLGGKAQNGGQRVGEMEVWAFLGYGAAHSLREILTYKSDDILGRSAAFDAIVSGKRITETHTPATFNVLVRHLRGLGIDVEFLGGSTRTGSGMN</sequence>
<dbReference type="InterPro" id="IPR007641">
    <property type="entry name" value="RNA_pol_Rpb2_7"/>
</dbReference>
<dbReference type="GO" id="GO:0003677">
    <property type="term" value="F:DNA binding"/>
    <property type="evidence" value="ECO:0007669"/>
    <property type="project" value="UniProtKB-UniRule"/>
</dbReference>
<evidence type="ECO:0000259" key="14">
    <source>
        <dbReference type="Pfam" id="PF10385"/>
    </source>
</evidence>
<dbReference type="Gene3D" id="3.90.1100.10">
    <property type="match status" value="1"/>
</dbReference>
<gene>
    <name evidence="6" type="primary">rpoB</name>
    <name evidence="15" type="ORF">A2853_01980</name>
</gene>
<dbReference type="Pfam" id="PF04561">
    <property type="entry name" value="RNA_pol_Rpb2_2"/>
    <property type="match status" value="1"/>
</dbReference>
<dbReference type="GO" id="GO:0006351">
    <property type="term" value="P:DNA-templated transcription"/>
    <property type="evidence" value="ECO:0007669"/>
    <property type="project" value="UniProtKB-UniRule"/>
</dbReference>
<evidence type="ECO:0000256" key="4">
    <source>
        <dbReference type="ARBA" id="ARBA00023163"/>
    </source>
</evidence>
<dbReference type="PROSITE" id="PS01166">
    <property type="entry name" value="RNA_POL_BETA"/>
    <property type="match status" value="1"/>
</dbReference>
<feature type="domain" description="RNA polymerase Rpb2" evidence="13">
    <location>
        <begin position="386"/>
        <end position="453"/>
    </location>
</feature>
<dbReference type="Gene3D" id="3.90.1800.10">
    <property type="entry name" value="RNA polymerase alpha subunit dimerisation domain"/>
    <property type="match status" value="1"/>
</dbReference>
<dbReference type="Pfam" id="PF10385">
    <property type="entry name" value="RNA_pol_Rpb2_45"/>
    <property type="match status" value="1"/>
</dbReference>
<dbReference type="Gene3D" id="2.40.50.100">
    <property type="match status" value="1"/>
</dbReference>
<evidence type="ECO:0000259" key="11">
    <source>
        <dbReference type="Pfam" id="PF04561"/>
    </source>
</evidence>
<feature type="domain" description="RNA polymerase beta subunit protrusion" evidence="12">
    <location>
        <begin position="25"/>
        <end position="355"/>
    </location>
</feature>
<dbReference type="NCBIfam" id="NF001616">
    <property type="entry name" value="PRK00405.1"/>
    <property type="match status" value="1"/>
</dbReference>
<comment type="catalytic activity">
    <reaction evidence="5 6 8">
        <text>RNA(n) + a ribonucleoside 5'-triphosphate = RNA(n+1) + diphosphate</text>
        <dbReference type="Rhea" id="RHEA:21248"/>
        <dbReference type="Rhea" id="RHEA-COMP:14527"/>
        <dbReference type="Rhea" id="RHEA-COMP:17342"/>
        <dbReference type="ChEBI" id="CHEBI:33019"/>
        <dbReference type="ChEBI" id="CHEBI:61557"/>
        <dbReference type="ChEBI" id="CHEBI:140395"/>
        <dbReference type="EC" id="2.7.7.6"/>
    </reaction>
</comment>
<comment type="caution">
    <text evidence="15">The sequence shown here is derived from an EMBL/GenBank/DDBJ whole genome shotgun (WGS) entry which is preliminary data.</text>
</comment>
<dbReference type="InterPro" id="IPR019462">
    <property type="entry name" value="DNA-dir_RNA_pol_bsu_external_1"/>
</dbReference>
<dbReference type="PANTHER" id="PTHR20856">
    <property type="entry name" value="DNA-DIRECTED RNA POLYMERASE I SUBUNIT 2"/>
    <property type="match status" value="1"/>
</dbReference>
<dbReference type="InterPro" id="IPR010243">
    <property type="entry name" value="RNA_pol_bsu_bac"/>
</dbReference>
<dbReference type="InterPro" id="IPR014724">
    <property type="entry name" value="RNA_pol_RPB2_OB-fold"/>
</dbReference>
<feature type="domain" description="RNA polymerase Rpb2" evidence="11">
    <location>
        <begin position="154"/>
        <end position="327"/>
    </location>
</feature>
<dbReference type="GO" id="GO:0003899">
    <property type="term" value="F:DNA-directed RNA polymerase activity"/>
    <property type="evidence" value="ECO:0007669"/>
    <property type="project" value="UniProtKB-UniRule"/>
</dbReference>
<evidence type="ECO:0000256" key="6">
    <source>
        <dbReference type="HAMAP-Rule" id="MF_01321"/>
    </source>
</evidence>
<dbReference type="AlphaFoldDB" id="A0A1F6D887"/>
<evidence type="ECO:0000256" key="3">
    <source>
        <dbReference type="ARBA" id="ARBA00022695"/>
    </source>
</evidence>
<evidence type="ECO:0000256" key="8">
    <source>
        <dbReference type="RuleBase" id="RU363031"/>
    </source>
</evidence>
<keyword evidence="2 6" id="KW-0808">Transferase</keyword>
<keyword evidence="4 6" id="KW-0804">Transcription</keyword>
<dbReference type="InterPro" id="IPR007644">
    <property type="entry name" value="RNA_pol_bsu_protrusion"/>
</dbReference>
<dbReference type="Gene3D" id="3.90.1110.10">
    <property type="entry name" value="RNA polymerase Rpb2, domain 2"/>
    <property type="match status" value="1"/>
</dbReference>
<comment type="subunit">
    <text evidence="6 8">The RNAP catalytic core consists of 2 alpha, 1 beta, 1 beta' and 1 omega subunit. When a sigma factor is associated with the core the holoenzyme is formed, which can initiate transcription.</text>
</comment>
<feature type="domain" description="RNA polymerase Rpb2" evidence="10">
    <location>
        <begin position="978"/>
        <end position="1051"/>
    </location>
</feature>
<dbReference type="InterPro" id="IPR015712">
    <property type="entry name" value="DNA-dir_RNA_pol_su2"/>
</dbReference>
<dbReference type="SUPFAM" id="SSF64484">
    <property type="entry name" value="beta and beta-prime subunits of DNA dependent RNA-polymerase"/>
    <property type="match status" value="1"/>
</dbReference>
<keyword evidence="1 6" id="KW-0240">DNA-directed RNA polymerase</keyword>
<feature type="domain" description="DNA-directed RNA polymerase subunit 2 hybrid-binding" evidence="9">
    <location>
        <begin position="592"/>
        <end position="976"/>
    </location>
</feature>
<organism evidence="15 16">
    <name type="scientific">Candidatus Kaiserbacteria bacterium RIFCSPHIGHO2_01_FULL_55_17</name>
    <dbReference type="NCBI Taxonomy" id="1798484"/>
    <lineage>
        <taxon>Bacteria</taxon>
        <taxon>Candidatus Kaiseribacteriota</taxon>
    </lineage>
</organism>
<dbReference type="GO" id="GO:0000428">
    <property type="term" value="C:DNA-directed RNA polymerase complex"/>
    <property type="evidence" value="ECO:0007669"/>
    <property type="project" value="UniProtKB-KW"/>
</dbReference>
<evidence type="ECO:0000259" key="13">
    <source>
        <dbReference type="Pfam" id="PF04565"/>
    </source>
</evidence>
<dbReference type="Pfam" id="PF04563">
    <property type="entry name" value="RNA_pol_Rpb2_1"/>
    <property type="match status" value="1"/>
</dbReference>
<comment type="similarity">
    <text evidence="6 7">Belongs to the RNA polymerase beta chain family.</text>
</comment>
<dbReference type="InterPro" id="IPR037034">
    <property type="entry name" value="RNA_pol_Rpb2_2_sf"/>
</dbReference>
<dbReference type="GO" id="GO:0032549">
    <property type="term" value="F:ribonucleoside binding"/>
    <property type="evidence" value="ECO:0007669"/>
    <property type="project" value="InterPro"/>
</dbReference>
<dbReference type="HAMAP" id="MF_01321">
    <property type="entry name" value="RNApol_bact_RpoB"/>
    <property type="match status" value="1"/>
</dbReference>
<comment type="function">
    <text evidence="6 8">DNA-dependent RNA polymerase catalyzes the transcription of DNA into RNA using the four ribonucleoside triphosphates as substrates.</text>
</comment>
<dbReference type="InterPro" id="IPR007642">
    <property type="entry name" value="RNA_pol_Rpb2_2"/>
</dbReference>
<dbReference type="Pfam" id="PF04560">
    <property type="entry name" value="RNA_pol_Rpb2_7"/>
    <property type="match status" value="1"/>
</dbReference>
<evidence type="ECO:0000256" key="1">
    <source>
        <dbReference type="ARBA" id="ARBA00022478"/>
    </source>
</evidence>
<dbReference type="InterPro" id="IPR007121">
    <property type="entry name" value="RNA_pol_bsu_CS"/>
</dbReference>
<dbReference type="EMBL" id="MFKX01000018">
    <property type="protein sequence ID" value="OGG57616.1"/>
    <property type="molecule type" value="Genomic_DNA"/>
</dbReference>
<evidence type="ECO:0000256" key="5">
    <source>
        <dbReference type="ARBA" id="ARBA00048552"/>
    </source>
</evidence>
<evidence type="ECO:0000313" key="16">
    <source>
        <dbReference type="Proteomes" id="UP000177958"/>
    </source>
</evidence>
<keyword evidence="3 6" id="KW-0548">Nucleotidyltransferase</keyword>
<evidence type="ECO:0000313" key="15">
    <source>
        <dbReference type="EMBL" id="OGG57616.1"/>
    </source>
</evidence>
<dbReference type="InterPro" id="IPR037033">
    <property type="entry name" value="DNA-dir_RNAP_su2_hyb_sf"/>
</dbReference>
<proteinExistence type="inferred from homology"/>